<evidence type="ECO:0000256" key="2">
    <source>
        <dbReference type="ARBA" id="ARBA00022723"/>
    </source>
</evidence>
<dbReference type="GO" id="GO:0007032">
    <property type="term" value="P:endosome organization"/>
    <property type="evidence" value="ECO:0007669"/>
    <property type="project" value="TreeGrafter"/>
</dbReference>
<feature type="domain" description="PEP5/VPS11 N-terminal" evidence="7">
    <location>
        <begin position="15"/>
        <end position="213"/>
    </location>
</feature>
<proteinExistence type="predicted"/>
<feature type="non-terminal residue" evidence="8">
    <location>
        <position position="213"/>
    </location>
</feature>
<keyword evidence="2" id="KW-0479">Metal-binding</keyword>
<keyword evidence="3" id="KW-0863">Zinc-finger</keyword>
<evidence type="ECO:0000313" key="8">
    <source>
        <dbReference type="EMBL" id="TFY77597.1"/>
    </source>
</evidence>
<dbReference type="InterPro" id="IPR036322">
    <property type="entry name" value="WD40_repeat_dom_sf"/>
</dbReference>
<comment type="subcellular location">
    <subcellularLocation>
        <location evidence="1">Membrane</location>
    </subcellularLocation>
</comment>
<keyword evidence="5" id="KW-0472">Membrane</keyword>
<keyword evidence="9" id="KW-1185">Reference proteome</keyword>
<dbReference type="Pfam" id="PF23341">
    <property type="entry name" value="PEP5_VPS11_N"/>
    <property type="match status" value="1"/>
</dbReference>
<evidence type="ECO:0000259" key="7">
    <source>
        <dbReference type="Pfam" id="PF23341"/>
    </source>
</evidence>
<dbReference type="GO" id="GO:0005768">
    <property type="term" value="C:endosome"/>
    <property type="evidence" value="ECO:0007669"/>
    <property type="project" value="TreeGrafter"/>
</dbReference>
<evidence type="ECO:0000313" key="9">
    <source>
        <dbReference type="Proteomes" id="UP000298061"/>
    </source>
</evidence>
<evidence type="ECO:0000256" key="5">
    <source>
        <dbReference type="ARBA" id="ARBA00023136"/>
    </source>
</evidence>
<dbReference type="EMBL" id="SFCI01000869">
    <property type="protein sequence ID" value="TFY77597.1"/>
    <property type="molecule type" value="Genomic_DNA"/>
</dbReference>
<dbReference type="PANTHER" id="PTHR23323:SF24">
    <property type="entry name" value="VACUOLAR PROTEIN SORTING-ASSOCIATED PROTEIN 11 HOMOLOG"/>
    <property type="match status" value="1"/>
</dbReference>
<dbReference type="GO" id="GO:0006904">
    <property type="term" value="P:vesicle docking involved in exocytosis"/>
    <property type="evidence" value="ECO:0007669"/>
    <property type="project" value="TreeGrafter"/>
</dbReference>
<accession>A0A4Y9ZU68</accession>
<evidence type="ECO:0000256" key="6">
    <source>
        <dbReference type="SAM" id="MobiDB-lite"/>
    </source>
</evidence>
<organism evidence="8 9">
    <name type="scientific">Hericium alpestre</name>
    <dbReference type="NCBI Taxonomy" id="135208"/>
    <lineage>
        <taxon>Eukaryota</taxon>
        <taxon>Fungi</taxon>
        <taxon>Dikarya</taxon>
        <taxon>Basidiomycota</taxon>
        <taxon>Agaricomycotina</taxon>
        <taxon>Agaricomycetes</taxon>
        <taxon>Russulales</taxon>
        <taxon>Hericiaceae</taxon>
        <taxon>Hericium</taxon>
    </lineage>
</organism>
<sequence>MSTTAPAETTTAPSWRQFPFFDVVPVKDAHDFAESPHMFRNANEISTIAPSAFGVIVADIHGSVHVLDKEFEPVSSWVAHVGGRVTHMVERRGILITLGEEDAVRHPLLKMWTLEKTDKNGFPLLIRSLKIQHSNRPHPVTAVAVSAALSYMAVGLGDGTVLLYRHIDQSIFSGSSSLTALPKPRAIHESPAEPITGLGFKESTEDSPNLHLF</sequence>
<dbReference type="InterPro" id="IPR057307">
    <property type="entry name" value="PEP5_VPS11_N"/>
</dbReference>
<name>A0A4Y9ZU68_9AGAM</name>
<reference evidence="8 9" key="1">
    <citation type="submission" date="2019-02" db="EMBL/GenBank/DDBJ databases">
        <title>Genome sequencing of the rare red list fungi Hericium alpestre (H. flagellum).</title>
        <authorList>
            <person name="Buettner E."/>
            <person name="Kellner H."/>
        </authorList>
    </citation>
    <scope>NUCLEOTIDE SEQUENCE [LARGE SCALE GENOMIC DNA]</scope>
    <source>
        <strain evidence="8 9">DSM 108284</strain>
    </source>
</reference>
<gene>
    <name evidence="8" type="ORF">EWM64_g6415</name>
</gene>
<feature type="region of interest" description="Disordered" evidence="6">
    <location>
        <begin position="189"/>
        <end position="213"/>
    </location>
</feature>
<dbReference type="GO" id="GO:0030674">
    <property type="term" value="F:protein-macromolecule adaptor activity"/>
    <property type="evidence" value="ECO:0007669"/>
    <property type="project" value="TreeGrafter"/>
</dbReference>
<protein>
    <recommendedName>
        <fullName evidence="7">PEP5/VPS11 N-terminal domain-containing protein</fullName>
    </recommendedName>
</protein>
<evidence type="ECO:0000256" key="3">
    <source>
        <dbReference type="ARBA" id="ARBA00022771"/>
    </source>
</evidence>
<evidence type="ECO:0000256" key="4">
    <source>
        <dbReference type="ARBA" id="ARBA00022833"/>
    </source>
</evidence>
<dbReference type="GO" id="GO:0048284">
    <property type="term" value="P:organelle fusion"/>
    <property type="evidence" value="ECO:0007669"/>
    <property type="project" value="TreeGrafter"/>
</dbReference>
<dbReference type="GO" id="GO:0008270">
    <property type="term" value="F:zinc ion binding"/>
    <property type="evidence" value="ECO:0007669"/>
    <property type="project" value="UniProtKB-KW"/>
</dbReference>
<dbReference type="OrthoDB" id="26184at2759"/>
<dbReference type="SUPFAM" id="SSF50978">
    <property type="entry name" value="WD40 repeat-like"/>
    <property type="match status" value="1"/>
</dbReference>
<dbReference type="Proteomes" id="UP000298061">
    <property type="component" value="Unassembled WGS sequence"/>
</dbReference>
<comment type="caution">
    <text evidence="8">The sequence shown here is derived from an EMBL/GenBank/DDBJ whole genome shotgun (WGS) entry which is preliminary data.</text>
</comment>
<dbReference type="STRING" id="135208.A0A4Y9ZU68"/>
<dbReference type="AlphaFoldDB" id="A0A4Y9ZU68"/>
<evidence type="ECO:0000256" key="1">
    <source>
        <dbReference type="ARBA" id="ARBA00004370"/>
    </source>
</evidence>
<dbReference type="GO" id="GO:0030897">
    <property type="term" value="C:HOPS complex"/>
    <property type="evidence" value="ECO:0007669"/>
    <property type="project" value="TreeGrafter"/>
</dbReference>
<dbReference type="GO" id="GO:0007033">
    <property type="term" value="P:vacuole organization"/>
    <property type="evidence" value="ECO:0007669"/>
    <property type="project" value="TreeGrafter"/>
</dbReference>
<keyword evidence="4" id="KW-0862">Zinc</keyword>
<dbReference type="PANTHER" id="PTHR23323">
    <property type="entry name" value="VACUOLAR PROTEIN SORTING-ASSOCIATED PROTEIN"/>
    <property type="match status" value="1"/>
</dbReference>